<keyword evidence="2 6" id="KW-0227">DNA damage</keyword>
<dbReference type="GO" id="GO:0003678">
    <property type="term" value="F:DNA helicase activity"/>
    <property type="evidence" value="ECO:0007669"/>
    <property type="project" value="UniProtKB-EC"/>
</dbReference>
<comment type="domain">
    <text evidence="6">Has three domains with a flexible linker between the domains II and III and assumes an 'L' shape. Domain III is highly mobile and contacts RuvB.</text>
</comment>
<dbReference type="Gene3D" id="2.40.50.140">
    <property type="entry name" value="Nucleic acid-binding proteins"/>
    <property type="match status" value="1"/>
</dbReference>
<evidence type="ECO:0000256" key="3">
    <source>
        <dbReference type="ARBA" id="ARBA00023125"/>
    </source>
</evidence>
<comment type="subunit">
    <text evidence="6">Homotetramer. Forms an RuvA(8)-RuvB(12)-Holliday junction (HJ) complex. HJ DNA is sandwiched between 2 RuvA tetramers; dsDNA enters through RuvA and exits via RuvB. An RuvB hexamer assembles on each DNA strand where it exits the tetramer. Each RuvB hexamer is contacted by two RuvA subunits (via domain III) on 2 adjacent RuvB subunits; this complex drives branch migration. In the full resolvosome a probable DNA-RuvA(4)-RuvB(12)-RuvC(2) complex forms which resolves the HJ.</text>
</comment>
<protein>
    <recommendedName>
        <fullName evidence="6">Holliday junction branch migration complex subunit RuvA</fullName>
    </recommendedName>
</protein>
<dbReference type="Pfam" id="PF01330">
    <property type="entry name" value="RuvA_N"/>
    <property type="match status" value="1"/>
</dbReference>
<keyword evidence="1 6" id="KW-0963">Cytoplasm</keyword>
<keyword evidence="8" id="KW-0378">Hydrolase</keyword>
<dbReference type="Gene3D" id="1.10.150.20">
    <property type="entry name" value="5' to 3' exonuclease, C-terminal subdomain"/>
    <property type="match status" value="1"/>
</dbReference>
<evidence type="ECO:0000259" key="7">
    <source>
        <dbReference type="SMART" id="SM00278"/>
    </source>
</evidence>
<evidence type="ECO:0000313" key="9">
    <source>
        <dbReference type="Proteomes" id="UP001525961"/>
    </source>
</evidence>
<keyword evidence="5 6" id="KW-0234">DNA repair</keyword>
<dbReference type="SUPFAM" id="SSF47781">
    <property type="entry name" value="RuvA domain 2-like"/>
    <property type="match status" value="1"/>
</dbReference>
<comment type="caution">
    <text evidence="6">Lacks conserved residue(s) required for the propagation of feature annotation.</text>
</comment>
<dbReference type="Proteomes" id="UP001525961">
    <property type="component" value="Unassembled WGS sequence"/>
</dbReference>
<keyword evidence="4 6" id="KW-0233">DNA recombination</keyword>
<proteinExistence type="inferred from homology"/>
<dbReference type="InterPro" id="IPR003583">
    <property type="entry name" value="Hlx-hairpin-Hlx_DNA-bd_motif"/>
</dbReference>
<dbReference type="InterPro" id="IPR000085">
    <property type="entry name" value="RuvA"/>
</dbReference>
<evidence type="ECO:0000256" key="6">
    <source>
        <dbReference type="HAMAP-Rule" id="MF_00031"/>
    </source>
</evidence>
<keyword evidence="9" id="KW-1185">Reference proteome</keyword>
<dbReference type="Pfam" id="PF07499">
    <property type="entry name" value="RuvA_C"/>
    <property type="match status" value="1"/>
</dbReference>
<dbReference type="HAMAP" id="MF_00031">
    <property type="entry name" value="DNA_HJ_migration_RuvA"/>
    <property type="match status" value="1"/>
</dbReference>
<dbReference type="GO" id="GO:0016787">
    <property type="term" value="F:hydrolase activity"/>
    <property type="evidence" value="ECO:0007669"/>
    <property type="project" value="UniProtKB-KW"/>
</dbReference>
<dbReference type="InterPro" id="IPR011114">
    <property type="entry name" value="RuvA_C"/>
</dbReference>
<dbReference type="InterPro" id="IPR013849">
    <property type="entry name" value="DNA_helicase_Holl-junc_RuvA_I"/>
</dbReference>
<feature type="region of interest" description="Domain III" evidence="6">
    <location>
        <begin position="159"/>
        <end position="209"/>
    </location>
</feature>
<feature type="domain" description="Helix-hairpin-helix DNA-binding motif class 1" evidence="7">
    <location>
        <begin position="78"/>
        <end position="97"/>
    </location>
</feature>
<sequence length="209" mass="22721">MIGYLKGTVAGVQKNTGNRVFLTLEVKGVGYDLQISPRTIRQLPAIGETLQMFTHLQVREDQMVLYGFGSHAERELFRQLIAVSGIGTQLAIALLDTLDLNELVQAIVTSNTAILAKAPGVGKKTAERIALELRTKLAEWRKQSGVSASPAMGIKPALQEDVEMTLLAIGYTSTEVMESLSAIAQSGQLSNEDPVEDWIRKAIAWLASQ</sequence>
<dbReference type="CDD" id="cd14332">
    <property type="entry name" value="UBA_RuvA_C"/>
    <property type="match status" value="1"/>
</dbReference>
<evidence type="ECO:0000256" key="1">
    <source>
        <dbReference type="ARBA" id="ARBA00022490"/>
    </source>
</evidence>
<evidence type="ECO:0000256" key="5">
    <source>
        <dbReference type="ARBA" id="ARBA00023204"/>
    </source>
</evidence>
<dbReference type="SMART" id="SM00278">
    <property type="entry name" value="HhH1"/>
    <property type="match status" value="2"/>
</dbReference>
<evidence type="ECO:0000256" key="4">
    <source>
        <dbReference type="ARBA" id="ARBA00023172"/>
    </source>
</evidence>
<feature type="domain" description="Helix-hairpin-helix DNA-binding motif class 1" evidence="7">
    <location>
        <begin position="113"/>
        <end position="132"/>
    </location>
</feature>
<dbReference type="Pfam" id="PF14520">
    <property type="entry name" value="HHH_5"/>
    <property type="match status" value="1"/>
</dbReference>
<gene>
    <name evidence="6 8" type="primary">ruvA</name>
    <name evidence="8" type="ORF">NG792_16085</name>
</gene>
<dbReference type="RefSeq" id="WP_261236073.1">
    <property type="nucleotide sequence ID" value="NZ_JAMXFA010000020.1"/>
</dbReference>
<comment type="similarity">
    <text evidence="6">Belongs to the RuvA family.</text>
</comment>
<comment type="subcellular location">
    <subcellularLocation>
        <location evidence="6">Cytoplasm</location>
    </subcellularLocation>
</comment>
<dbReference type="SUPFAM" id="SSF50249">
    <property type="entry name" value="Nucleic acid-binding proteins"/>
    <property type="match status" value="1"/>
</dbReference>
<keyword evidence="3 6" id="KW-0238">DNA-binding</keyword>
<accession>A0ABT2N9V1</accession>
<evidence type="ECO:0000313" key="8">
    <source>
        <dbReference type="EMBL" id="MCT7979231.1"/>
    </source>
</evidence>
<reference evidence="8 9" key="1">
    <citation type="journal article" date="2022" name="Front. Microbiol.">
        <title>High genomic differentiation and limited gene flow indicate recent cryptic speciation within the genus Laspinema (cyanobacteria).</title>
        <authorList>
            <person name="Stanojkovic A."/>
            <person name="Skoupy S."/>
            <person name="Skaloud P."/>
            <person name="Dvorak P."/>
        </authorList>
    </citation>
    <scope>NUCLEOTIDE SEQUENCE [LARGE SCALE GENOMIC DNA]</scope>
    <source>
        <strain evidence="8 9">D3b</strain>
    </source>
</reference>
<name>A0ABT2N9V1_9CYAN</name>
<dbReference type="NCBIfam" id="TIGR00084">
    <property type="entry name" value="ruvA"/>
    <property type="match status" value="1"/>
</dbReference>
<comment type="function">
    <text evidence="6">The RuvA-RuvB-RuvC complex processes Holliday junction (HJ) DNA during genetic recombination and DNA repair, while the RuvA-RuvB complex plays an important role in the rescue of blocked DNA replication forks via replication fork reversal (RFR). RuvA specifically binds to HJ cruciform DNA, conferring on it an open structure. The RuvB hexamer acts as an ATP-dependent pump, pulling dsDNA into and through the RuvAB complex. HJ branch migration allows RuvC to scan DNA until it finds its consensus sequence, where it cleaves and resolves the cruciform DNA.</text>
</comment>
<evidence type="ECO:0000256" key="2">
    <source>
        <dbReference type="ARBA" id="ARBA00022763"/>
    </source>
</evidence>
<dbReference type="InterPro" id="IPR010994">
    <property type="entry name" value="RuvA_2-like"/>
</dbReference>
<organism evidence="8 9">
    <name type="scientific">Laspinema olomoucense D3b</name>
    <dbReference type="NCBI Taxonomy" id="2953688"/>
    <lineage>
        <taxon>Bacteria</taxon>
        <taxon>Bacillati</taxon>
        <taxon>Cyanobacteriota</taxon>
        <taxon>Cyanophyceae</taxon>
        <taxon>Oscillatoriophycideae</taxon>
        <taxon>Oscillatoriales</taxon>
        <taxon>Laspinemataceae</taxon>
        <taxon>Laspinema</taxon>
        <taxon>Laspinema olomoucense</taxon>
    </lineage>
</organism>
<comment type="caution">
    <text evidence="8">The sequence shown here is derived from an EMBL/GenBank/DDBJ whole genome shotgun (WGS) entry which is preliminary data.</text>
</comment>
<dbReference type="EMBL" id="JAMXFA010000020">
    <property type="protein sequence ID" value="MCT7979231.1"/>
    <property type="molecule type" value="Genomic_DNA"/>
</dbReference>
<dbReference type="InterPro" id="IPR012340">
    <property type="entry name" value="NA-bd_OB-fold"/>
</dbReference>